<feature type="domain" description="C2H2-type" evidence="10">
    <location>
        <begin position="25"/>
        <end position="47"/>
    </location>
</feature>
<feature type="compositionally biased region" description="Basic and acidic residues" evidence="9">
    <location>
        <begin position="419"/>
        <end position="432"/>
    </location>
</feature>
<dbReference type="Pfam" id="PF12756">
    <property type="entry name" value="zf-C2H2_2"/>
    <property type="match status" value="1"/>
</dbReference>
<feature type="region of interest" description="Disordered" evidence="9">
    <location>
        <begin position="412"/>
        <end position="438"/>
    </location>
</feature>
<dbReference type="InterPro" id="IPR003604">
    <property type="entry name" value="Matrin/U1-like-C_Znf_C2H2"/>
</dbReference>
<dbReference type="Pfam" id="PF12171">
    <property type="entry name" value="zf-C2H2_jaz"/>
    <property type="match status" value="1"/>
</dbReference>
<dbReference type="InterPro" id="IPR022755">
    <property type="entry name" value="Znf_C2H2_jaz"/>
</dbReference>
<feature type="compositionally biased region" description="Low complexity" evidence="9">
    <location>
        <begin position="202"/>
        <end position="216"/>
    </location>
</feature>
<dbReference type="SMART" id="SM00355">
    <property type="entry name" value="ZnF_C2H2"/>
    <property type="match status" value="4"/>
</dbReference>
<evidence type="ECO:0000256" key="2">
    <source>
        <dbReference type="ARBA" id="ARBA00022490"/>
    </source>
</evidence>
<evidence type="ECO:0000256" key="8">
    <source>
        <dbReference type="ARBA" id="ARBA00034126"/>
    </source>
</evidence>
<evidence type="ECO:0000256" key="6">
    <source>
        <dbReference type="ARBA" id="ARBA00022771"/>
    </source>
</evidence>
<feature type="region of interest" description="Disordered" evidence="9">
    <location>
        <begin position="169"/>
        <end position="216"/>
    </location>
</feature>
<feature type="compositionally biased region" description="Basic and acidic residues" evidence="9">
    <location>
        <begin position="561"/>
        <end position="572"/>
    </location>
</feature>
<keyword evidence="4" id="KW-0479">Metal-binding</keyword>
<keyword evidence="7" id="KW-0862">Zinc</keyword>
<accession>A0ABQ9P158</accession>
<dbReference type="Proteomes" id="UP001172684">
    <property type="component" value="Unassembled WGS sequence"/>
</dbReference>
<dbReference type="EMBL" id="JAPDRL010000013">
    <property type="protein sequence ID" value="KAJ9667279.1"/>
    <property type="molecule type" value="Genomic_DNA"/>
</dbReference>
<reference evidence="11" key="1">
    <citation type="submission" date="2022-10" db="EMBL/GenBank/DDBJ databases">
        <title>Culturing micro-colonial fungi from biological soil crusts in the Mojave desert and describing Neophaeococcomyces mojavensis, and introducing the new genera and species Taxawa tesnikishii.</title>
        <authorList>
            <person name="Kurbessoian T."/>
            <person name="Stajich J.E."/>
        </authorList>
    </citation>
    <scope>NUCLEOTIDE SEQUENCE</scope>
    <source>
        <strain evidence="11">TK_1</strain>
    </source>
</reference>
<evidence type="ECO:0000256" key="4">
    <source>
        <dbReference type="ARBA" id="ARBA00022723"/>
    </source>
</evidence>
<comment type="caution">
    <text evidence="11">The sequence shown here is derived from an EMBL/GenBank/DDBJ whole genome shotgun (WGS) entry which is preliminary data.</text>
</comment>
<feature type="region of interest" description="Disordered" evidence="9">
    <location>
        <begin position="1"/>
        <end position="20"/>
    </location>
</feature>
<dbReference type="SMART" id="SM00451">
    <property type="entry name" value="ZnF_U1"/>
    <property type="match status" value="2"/>
</dbReference>
<evidence type="ECO:0000313" key="11">
    <source>
        <dbReference type="EMBL" id="KAJ9667279.1"/>
    </source>
</evidence>
<keyword evidence="6" id="KW-0863">Zinc-finger</keyword>
<evidence type="ECO:0000256" key="5">
    <source>
        <dbReference type="ARBA" id="ARBA00022737"/>
    </source>
</evidence>
<gene>
    <name evidence="11" type="primary">REI1</name>
    <name evidence="11" type="ORF">H2201_002480</name>
</gene>
<feature type="domain" description="C2H2-type" evidence="10">
    <location>
        <begin position="90"/>
        <end position="112"/>
    </location>
</feature>
<feature type="compositionally biased region" description="Acidic residues" evidence="9">
    <location>
        <begin position="371"/>
        <end position="383"/>
    </location>
</feature>
<organism evidence="11 12">
    <name type="scientific">Coniosporium apollinis</name>
    <dbReference type="NCBI Taxonomy" id="61459"/>
    <lineage>
        <taxon>Eukaryota</taxon>
        <taxon>Fungi</taxon>
        <taxon>Dikarya</taxon>
        <taxon>Ascomycota</taxon>
        <taxon>Pezizomycotina</taxon>
        <taxon>Dothideomycetes</taxon>
        <taxon>Dothideomycetes incertae sedis</taxon>
        <taxon>Coniosporium</taxon>
    </lineage>
</organism>
<keyword evidence="5" id="KW-0677">Repeat</keyword>
<dbReference type="PANTHER" id="PTHR13182">
    <property type="entry name" value="ZINC FINGER PROTEIN 622"/>
    <property type="match status" value="1"/>
</dbReference>
<dbReference type="PROSITE" id="PS00028">
    <property type="entry name" value="ZINC_FINGER_C2H2_1"/>
    <property type="match status" value="2"/>
</dbReference>
<evidence type="ECO:0000256" key="1">
    <source>
        <dbReference type="ARBA" id="ARBA00004496"/>
    </source>
</evidence>
<evidence type="ECO:0000259" key="10">
    <source>
        <dbReference type="PROSITE" id="PS00028"/>
    </source>
</evidence>
<keyword evidence="3" id="KW-0690">Ribosome biogenesis</keyword>
<feature type="region of interest" description="Disordered" evidence="9">
    <location>
        <begin position="324"/>
        <end position="396"/>
    </location>
</feature>
<name>A0ABQ9P158_9PEZI</name>
<dbReference type="PANTHER" id="PTHR13182:SF8">
    <property type="entry name" value="CYTOPLASMIC 60S SUBUNIT BIOGENESIS FACTOR ZNF622"/>
    <property type="match status" value="1"/>
</dbReference>
<dbReference type="InterPro" id="IPR013087">
    <property type="entry name" value="Znf_C2H2_type"/>
</dbReference>
<dbReference type="InterPro" id="IPR040025">
    <property type="entry name" value="Znf622/Rei1/Reh1"/>
</dbReference>
<protein>
    <submittedName>
        <fullName evidence="11">Pre-60S factor rei1</fullName>
    </submittedName>
</protein>
<keyword evidence="2" id="KW-0963">Cytoplasm</keyword>
<evidence type="ECO:0000313" key="12">
    <source>
        <dbReference type="Proteomes" id="UP001172684"/>
    </source>
</evidence>
<keyword evidence="12" id="KW-1185">Reference proteome</keyword>
<feature type="compositionally biased region" description="Basic and acidic residues" evidence="9">
    <location>
        <begin position="497"/>
        <end position="508"/>
    </location>
</feature>
<feature type="compositionally biased region" description="Basic and acidic residues" evidence="9">
    <location>
        <begin position="529"/>
        <end position="548"/>
    </location>
</feature>
<comment type="subcellular location">
    <subcellularLocation>
        <location evidence="1">Cytoplasm</location>
    </subcellularLocation>
</comment>
<evidence type="ECO:0000256" key="9">
    <source>
        <dbReference type="SAM" id="MobiDB-lite"/>
    </source>
</evidence>
<dbReference type="InterPro" id="IPR041661">
    <property type="entry name" value="ZN622/Rei1/Reh1_Znf-C2H2"/>
</dbReference>
<proteinExistence type="inferred from homology"/>
<evidence type="ECO:0000256" key="3">
    <source>
        <dbReference type="ARBA" id="ARBA00022517"/>
    </source>
</evidence>
<comment type="similarity">
    <text evidence="8">Belongs to the REI1 family.</text>
</comment>
<dbReference type="InterPro" id="IPR036236">
    <property type="entry name" value="Znf_C2H2_sf"/>
</dbReference>
<feature type="region of interest" description="Disordered" evidence="9">
    <location>
        <begin position="473"/>
        <end position="572"/>
    </location>
</feature>
<dbReference type="SUPFAM" id="SSF57667">
    <property type="entry name" value="beta-beta-alpha zinc fingers"/>
    <property type="match status" value="2"/>
</dbReference>
<sequence length="572" mass="62978">MATQLAAGAVAPQPEGSHSSHPFTCNTCQVAFRSSELQRTHMQSDWHRYNLKRRVASLPPLSSEIFAEKVLANKASAAATAAKAAFERPCAACQKTYFSENAYQNHLNSQKHRINVLRQQGGGSMTGTEDETGSMISSTFSLGEPIETASNGLPQEAEAEFQDVVDSMKQASLQDGGPVSRRPTRPHHSAIEEEARPAHPLSPTTTRSTTASSVTESATSEPKLSCLFCNFLSPTFPLNILHMQRHHGMFIPERDFLVDEEGLVAYLHGKIHEDHQCLYCGKLKHTAAGIQTHMRDRGHCMIAFNTEEEMIEIGQFYDFRSTYSDDEGDDSDATSTEEAVNAPAQGGVKLGAPRRAKLTVENLDASQPDADMADGDKDDDGWETDSTLSTVPTDEITSVPIDDRSHLYAALARSRHHSHTDPRPHRAADGFHSHAHGMPHAVYHDDHELHLPSGRVAGHRSLNRYFRQNLRSYESGGGPGLPSRRAIEAGSSTSGSDGERGEGGDRGRGRNALISRANGGLGMVGVSDATRREVTKVEKRERKREQRAQARYQWGNNKRSNFQEHYRDPLLQ</sequence>
<evidence type="ECO:0000256" key="7">
    <source>
        <dbReference type="ARBA" id="ARBA00022833"/>
    </source>
</evidence>
<feature type="compositionally biased region" description="Polar residues" evidence="9">
    <location>
        <begin position="384"/>
        <end position="396"/>
    </location>
</feature>